<dbReference type="PROSITE" id="PS50082">
    <property type="entry name" value="WD_REPEATS_2"/>
    <property type="match status" value="1"/>
</dbReference>
<dbReference type="GO" id="GO:0016226">
    <property type="term" value="P:iron-sulfur cluster assembly"/>
    <property type="evidence" value="ECO:0007669"/>
    <property type="project" value="TreeGrafter"/>
</dbReference>
<evidence type="ECO:0000313" key="3">
    <source>
        <dbReference type="Proteomes" id="UP000683925"/>
    </source>
</evidence>
<dbReference type="Pfam" id="PF00400">
    <property type="entry name" value="WD40"/>
    <property type="match status" value="2"/>
</dbReference>
<dbReference type="OMA" id="SIIHYNQ"/>
<gene>
    <name evidence="2" type="ORF">POCTA_138.1.T0540035</name>
</gene>
<feature type="repeat" description="WD" evidence="1">
    <location>
        <begin position="292"/>
        <end position="322"/>
    </location>
</feature>
<dbReference type="PANTHER" id="PTHR19920:SF0">
    <property type="entry name" value="CYTOSOLIC IRON-SULFUR PROTEIN ASSEMBLY PROTEIN CIAO1-RELATED"/>
    <property type="match status" value="1"/>
</dbReference>
<dbReference type="AlphaFoldDB" id="A0A8S1V0U2"/>
<reference evidence="2" key="1">
    <citation type="submission" date="2021-01" db="EMBL/GenBank/DDBJ databases">
        <authorList>
            <consortium name="Genoscope - CEA"/>
            <person name="William W."/>
        </authorList>
    </citation>
    <scope>NUCLEOTIDE SEQUENCE</scope>
</reference>
<sequence>MMPILQRKRDYFYQIKQLILNMLDNITQSFESLCKVADDQQSLKPIDNAIRFMDQYYDCIQFVKQDYVTKEIRFKEKQNVKYRKHPSDINHIWASQDQILSCGQEVYLHQKQNKCIVIKNSTLPVYTGLILPDGRVLIGGEEKVVKVYQQFNNQYVEVTQLKGFSRAISTIVMSQNQHYFGVSSFDGRIALFHTQTLSKLGTWTNDLGSVYSISFSVDNQYVAAGSKKGIAIWEIKNDNDTITAELTQSLNTKKKVRSIAFSCKQKFLAATHKNDILLYHYYIDDFMIYQTLHHHNDIVNCVSFGQDILISGGDDSTLCFWSSSIKGYWMCYQVIYMNCCVNSIALNPQQTDLYCDCFDSIIHYNQI</sequence>
<comment type="caution">
    <text evidence="2">The sequence shown here is derived from an EMBL/GenBank/DDBJ whole genome shotgun (WGS) entry which is preliminary data.</text>
</comment>
<proteinExistence type="predicted"/>
<evidence type="ECO:0000256" key="1">
    <source>
        <dbReference type="PROSITE-ProRule" id="PRU00221"/>
    </source>
</evidence>
<name>A0A8S1V0U2_PAROT</name>
<dbReference type="PROSITE" id="PS50294">
    <property type="entry name" value="WD_REPEATS_REGION"/>
    <property type="match status" value="1"/>
</dbReference>
<dbReference type="InterPro" id="IPR001680">
    <property type="entry name" value="WD40_rpt"/>
</dbReference>
<dbReference type="GO" id="GO:0097361">
    <property type="term" value="C:cytosolic [4Fe-4S] assembly targeting complex"/>
    <property type="evidence" value="ECO:0007669"/>
    <property type="project" value="TreeGrafter"/>
</dbReference>
<keyword evidence="3" id="KW-1185">Reference proteome</keyword>
<protein>
    <submittedName>
        <fullName evidence="2">Uncharacterized protein</fullName>
    </submittedName>
</protein>
<dbReference type="Proteomes" id="UP000683925">
    <property type="component" value="Unassembled WGS sequence"/>
</dbReference>
<dbReference type="SMART" id="SM00320">
    <property type="entry name" value="WD40"/>
    <property type="match status" value="5"/>
</dbReference>
<dbReference type="PANTHER" id="PTHR19920">
    <property type="entry name" value="WD40 PROTEIN CIAO1"/>
    <property type="match status" value="1"/>
</dbReference>
<evidence type="ECO:0000313" key="2">
    <source>
        <dbReference type="EMBL" id="CAD8169612.1"/>
    </source>
</evidence>
<accession>A0A8S1V0U2</accession>
<organism evidence="2 3">
    <name type="scientific">Paramecium octaurelia</name>
    <dbReference type="NCBI Taxonomy" id="43137"/>
    <lineage>
        <taxon>Eukaryota</taxon>
        <taxon>Sar</taxon>
        <taxon>Alveolata</taxon>
        <taxon>Ciliophora</taxon>
        <taxon>Intramacronucleata</taxon>
        <taxon>Oligohymenophorea</taxon>
        <taxon>Peniculida</taxon>
        <taxon>Parameciidae</taxon>
        <taxon>Paramecium</taxon>
    </lineage>
</organism>
<dbReference type="EMBL" id="CAJJDP010000054">
    <property type="protein sequence ID" value="CAD8169612.1"/>
    <property type="molecule type" value="Genomic_DNA"/>
</dbReference>
<dbReference type="OrthoDB" id="4869960at2759"/>
<keyword evidence="1" id="KW-0853">WD repeat</keyword>